<dbReference type="EMBL" id="KB446561">
    <property type="protein sequence ID" value="EME80094.1"/>
    <property type="molecule type" value="Genomic_DNA"/>
</dbReference>
<organism evidence="2 3">
    <name type="scientific">Pseudocercospora fijiensis (strain CIRAD86)</name>
    <name type="common">Black leaf streak disease fungus</name>
    <name type="synonym">Mycosphaerella fijiensis</name>
    <dbReference type="NCBI Taxonomy" id="383855"/>
    <lineage>
        <taxon>Eukaryota</taxon>
        <taxon>Fungi</taxon>
        <taxon>Dikarya</taxon>
        <taxon>Ascomycota</taxon>
        <taxon>Pezizomycotina</taxon>
        <taxon>Dothideomycetes</taxon>
        <taxon>Dothideomycetidae</taxon>
        <taxon>Mycosphaerellales</taxon>
        <taxon>Mycosphaerellaceae</taxon>
        <taxon>Pseudocercospora</taxon>
    </lineage>
</organism>
<dbReference type="PANTHER" id="PTHR47843:SF5">
    <property type="entry name" value="BTB_POZ DOMAIN PROTEIN"/>
    <property type="match status" value="1"/>
</dbReference>
<dbReference type="Gene3D" id="3.30.710.10">
    <property type="entry name" value="Potassium Channel Kv1.1, Chain A"/>
    <property type="match status" value="1"/>
</dbReference>
<name>M2ZLZ8_PSEFD</name>
<dbReference type="PROSITE" id="PS50097">
    <property type="entry name" value="BTB"/>
    <property type="match status" value="1"/>
</dbReference>
<feature type="domain" description="BTB" evidence="1">
    <location>
        <begin position="38"/>
        <end position="107"/>
    </location>
</feature>
<dbReference type="AlphaFoldDB" id="M2ZLZ8"/>
<accession>M2ZLZ8</accession>
<dbReference type="OrthoDB" id="6359816at2759"/>
<dbReference type="RefSeq" id="XP_007929148.1">
    <property type="nucleotide sequence ID" value="XM_007930957.1"/>
</dbReference>
<gene>
    <name evidence="2" type="ORF">MYCFIDRAFT_211961</name>
</gene>
<evidence type="ECO:0000259" key="1">
    <source>
        <dbReference type="PROSITE" id="PS50097"/>
    </source>
</evidence>
<evidence type="ECO:0000313" key="3">
    <source>
        <dbReference type="Proteomes" id="UP000016932"/>
    </source>
</evidence>
<dbReference type="HOGENOM" id="CLU_1107515_0_0_1"/>
<dbReference type="SUPFAM" id="SSF54695">
    <property type="entry name" value="POZ domain"/>
    <property type="match status" value="1"/>
</dbReference>
<dbReference type="PANTHER" id="PTHR47843">
    <property type="entry name" value="BTB DOMAIN-CONTAINING PROTEIN-RELATED"/>
    <property type="match status" value="1"/>
</dbReference>
<dbReference type="InterPro" id="IPR000210">
    <property type="entry name" value="BTB/POZ_dom"/>
</dbReference>
<dbReference type="KEGG" id="pfj:MYCFIDRAFT_211961"/>
<sequence length="251" mass="28465">MAYIQAATPPPEAAYSSKLIPGNFSNSLRELARDETSSDFTIGCKSNGREYKVHTIIVKLSSSYFTPVFNKQFQEGQTGRIDLQDDWEEAIEIMVHYFYNLHYALPEWADTAENDRGLGRLKAHAYVWATADKYQVPSLKIRAAEYFEDVATKAGNMFVWNPQLQGPAQLGQQAMRAYVVSQPHVSDLVDAIDFIYQHPFRELQKSVVKVWSELPLEVKSAIPEESMLSLMRKYPKLGVDLALRCTSYGVV</sequence>
<evidence type="ECO:0000313" key="2">
    <source>
        <dbReference type="EMBL" id="EME80094.1"/>
    </source>
</evidence>
<dbReference type="InterPro" id="IPR011333">
    <property type="entry name" value="SKP1/BTB/POZ_sf"/>
</dbReference>
<dbReference type="GeneID" id="19337564"/>
<keyword evidence="3" id="KW-1185">Reference proteome</keyword>
<dbReference type="STRING" id="383855.M2ZLZ8"/>
<protein>
    <recommendedName>
        <fullName evidence="1">BTB domain-containing protein</fullName>
    </recommendedName>
</protein>
<dbReference type="VEuPathDB" id="FungiDB:MYCFIDRAFT_211961"/>
<reference evidence="2 3" key="1">
    <citation type="journal article" date="2012" name="PLoS Pathog.">
        <title>Diverse lifestyles and strategies of plant pathogenesis encoded in the genomes of eighteen Dothideomycetes fungi.</title>
        <authorList>
            <person name="Ohm R.A."/>
            <person name="Feau N."/>
            <person name="Henrissat B."/>
            <person name="Schoch C.L."/>
            <person name="Horwitz B.A."/>
            <person name="Barry K.W."/>
            <person name="Condon B.J."/>
            <person name="Copeland A.C."/>
            <person name="Dhillon B."/>
            <person name="Glaser F."/>
            <person name="Hesse C.N."/>
            <person name="Kosti I."/>
            <person name="LaButti K."/>
            <person name="Lindquist E.A."/>
            <person name="Lucas S."/>
            <person name="Salamov A.A."/>
            <person name="Bradshaw R.E."/>
            <person name="Ciuffetti L."/>
            <person name="Hamelin R.C."/>
            <person name="Kema G.H.J."/>
            <person name="Lawrence C."/>
            <person name="Scott J.A."/>
            <person name="Spatafora J.W."/>
            <person name="Turgeon B.G."/>
            <person name="de Wit P.J.G.M."/>
            <person name="Zhong S."/>
            <person name="Goodwin S.B."/>
            <person name="Grigoriev I.V."/>
        </authorList>
    </citation>
    <scope>NUCLEOTIDE SEQUENCE [LARGE SCALE GENOMIC DNA]</scope>
    <source>
        <strain evidence="2 3">CIRAD86</strain>
    </source>
</reference>
<dbReference type="Pfam" id="PF00651">
    <property type="entry name" value="BTB"/>
    <property type="match status" value="1"/>
</dbReference>
<proteinExistence type="predicted"/>
<dbReference type="Proteomes" id="UP000016932">
    <property type="component" value="Unassembled WGS sequence"/>
</dbReference>